<dbReference type="InParanoid" id="A0A409YU98"/>
<keyword evidence="2 3" id="KW-0802">TPR repeat</keyword>
<evidence type="ECO:0000256" key="2">
    <source>
        <dbReference type="ARBA" id="ARBA00022803"/>
    </source>
</evidence>
<feature type="compositionally biased region" description="Polar residues" evidence="4">
    <location>
        <begin position="326"/>
        <end position="337"/>
    </location>
</feature>
<proteinExistence type="predicted"/>
<feature type="compositionally biased region" description="Basic and acidic residues" evidence="4">
    <location>
        <begin position="678"/>
        <end position="689"/>
    </location>
</feature>
<feature type="region of interest" description="Disordered" evidence="4">
    <location>
        <begin position="659"/>
        <end position="708"/>
    </location>
</feature>
<keyword evidence="1" id="KW-0677">Repeat</keyword>
<protein>
    <submittedName>
        <fullName evidence="5">Uncharacterized protein</fullName>
    </submittedName>
</protein>
<feature type="repeat" description="TPR" evidence="3">
    <location>
        <begin position="604"/>
        <end position="637"/>
    </location>
</feature>
<dbReference type="PROSITE" id="PS50005">
    <property type="entry name" value="TPR"/>
    <property type="match status" value="2"/>
</dbReference>
<dbReference type="STRING" id="181874.A0A409YU98"/>
<evidence type="ECO:0000313" key="5">
    <source>
        <dbReference type="EMBL" id="PPR06607.1"/>
    </source>
</evidence>
<dbReference type="FunCoup" id="A0A409YU98">
    <property type="interactions" value="814"/>
</dbReference>
<dbReference type="PANTHER" id="PTHR16193:SF0">
    <property type="entry name" value="TETRATRICOPEPTIDE REPEAT PROTEIN 27"/>
    <property type="match status" value="1"/>
</dbReference>
<dbReference type="Pfam" id="PF13181">
    <property type="entry name" value="TPR_8"/>
    <property type="match status" value="2"/>
</dbReference>
<feature type="compositionally biased region" description="Polar residues" evidence="4">
    <location>
        <begin position="690"/>
        <end position="708"/>
    </location>
</feature>
<dbReference type="Gene3D" id="1.25.40.10">
    <property type="entry name" value="Tetratricopeptide repeat domain"/>
    <property type="match status" value="1"/>
</dbReference>
<gene>
    <name evidence="5" type="ORF">CVT24_001714</name>
</gene>
<dbReference type="InterPro" id="IPR019734">
    <property type="entry name" value="TPR_rpt"/>
</dbReference>
<dbReference type="SUPFAM" id="SSF48452">
    <property type="entry name" value="TPR-like"/>
    <property type="match status" value="1"/>
</dbReference>
<reference evidence="5 6" key="1">
    <citation type="journal article" date="2018" name="Evol. Lett.">
        <title>Horizontal gene cluster transfer increased hallucinogenic mushroom diversity.</title>
        <authorList>
            <person name="Reynolds H.T."/>
            <person name="Vijayakumar V."/>
            <person name="Gluck-Thaler E."/>
            <person name="Korotkin H.B."/>
            <person name="Matheny P.B."/>
            <person name="Slot J.C."/>
        </authorList>
    </citation>
    <scope>NUCLEOTIDE SEQUENCE [LARGE SCALE GENOMIC DNA]</scope>
    <source>
        <strain evidence="5 6">2629</strain>
    </source>
</reference>
<feature type="region of interest" description="Disordered" evidence="4">
    <location>
        <begin position="283"/>
        <end position="352"/>
    </location>
</feature>
<sequence>MSSKDYSLVERALIKGKWDPQIPTKTTPSIDTAKLIVDREFKEALTSKAATELFKPASDNYSQSLEKILDLEAKVQNDDSPDAELTRLAIAIACLQAFVQINWTGPDLLVKPLDLVKGDSDKSLGLTDDTIQSKAISELAFAGEPAYHLAKHAAFLRFSQLLLNLPYRHLQTVPWWRLRTSLIHEQVLDDPVSFPEDFQTSLEPLLSSCASEPELVARIYLELGLLNHYQSKDKSAAEYFIKSARSTGLQYELTGALGKRTKFQVTELSQLVLLAESQLPQDDAVSDVASPQKEGSASETHQDDPASTSTTNKLPETLALNDDTLLEQTEFTSSTPSERGHSRLGHIDPSSQPALHPLDQSILLSLCLNVRNTSPSHGLTTEQMSPYVSRVISHPRNWSVHTMALLLRSRLESTRTRTVERSTLQLQALIDQMPTADSTVQERLLYVYSIPLPSKWEMEKELAARYLSLGVVKSALEIFERLEMWEEVVKCYAALEKPEKGISVVRDLLEGRKEEAETVLARAKVGSSERKQAADATREAKLWCILGDLESEKAVEHYQRAWKLSKGTSGRAMRALGGLYFKQEKYNDAIICLNKAVKINPLITRSWFILGCACMRVEDWEAAKDAFARCVAIDEDDGESWNNLASMYLRITKKADARDGSEHATDDEGPSSTEIGINDEKETTADKSSSDNSASLDNGATPRNHSQDSVPFENKLLAFRALKQGLKFSYDNWRMWYNYMIVSMDVGELQEAARALGRIVEKTGEKAGTLIIDEEVLDRLVEAVIRAPADPKEALAALPTGPDGNPIQNPNEGHGLFRPVAALFEKTILPRASAPRVFRAYARLHSWQGHWAEALKAYLDGYRWSMGGTIEKGEQDIEKWREGVSDVEDIVDVLRNFGPKVEGQDENKWRSQARSIVRTFMGRTRDFEEEKEWEKLKELLEELK</sequence>
<keyword evidence="6" id="KW-1185">Reference proteome</keyword>
<feature type="repeat" description="TPR" evidence="3">
    <location>
        <begin position="570"/>
        <end position="603"/>
    </location>
</feature>
<comment type="caution">
    <text evidence="5">The sequence shown here is derived from an EMBL/GenBank/DDBJ whole genome shotgun (WGS) entry which is preliminary data.</text>
</comment>
<evidence type="ECO:0000256" key="1">
    <source>
        <dbReference type="ARBA" id="ARBA00022737"/>
    </source>
</evidence>
<dbReference type="EMBL" id="NHTK01000605">
    <property type="protein sequence ID" value="PPR06607.1"/>
    <property type="molecule type" value="Genomic_DNA"/>
</dbReference>
<dbReference type="OrthoDB" id="1936594at2759"/>
<name>A0A409YU98_9AGAR</name>
<dbReference type="InterPro" id="IPR011990">
    <property type="entry name" value="TPR-like_helical_dom_sf"/>
</dbReference>
<evidence type="ECO:0000313" key="6">
    <source>
        <dbReference type="Proteomes" id="UP000284842"/>
    </source>
</evidence>
<dbReference type="Proteomes" id="UP000284842">
    <property type="component" value="Unassembled WGS sequence"/>
</dbReference>
<dbReference type="SMART" id="SM00028">
    <property type="entry name" value="TPR"/>
    <property type="match status" value="2"/>
</dbReference>
<dbReference type="InterPro" id="IPR044244">
    <property type="entry name" value="TTC27/Emw1"/>
</dbReference>
<dbReference type="PANTHER" id="PTHR16193">
    <property type="entry name" value="TETRATRICOPEPTIDE REPEAT PROTEIN 27"/>
    <property type="match status" value="1"/>
</dbReference>
<dbReference type="AlphaFoldDB" id="A0A409YU98"/>
<evidence type="ECO:0000256" key="4">
    <source>
        <dbReference type="SAM" id="MobiDB-lite"/>
    </source>
</evidence>
<accession>A0A409YU98</accession>
<organism evidence="5 6">
    <name type="scientific">Panaeolus cyanescens</name>
    <dbReference type="NCBI Taxonomy" id="181874"/>
    <lineage>
        <taxon>Eukaryota</taxon>
        <taxon>Fungi</taxon>
        <taxon>Dikarya</taxon>
        <taxon>Basidiomycota</taxon>
        <taxon>Agaricomycotina</taxon>
        <taxon>Agaricomycetes</taxon>
        <taxon>Agaricomycetidae</taxon>
        <taxon>Agaricales</taxon>
        <taxon>Agaricineae</taxon>
        <taxon>Galeropsidaceae</taxon>
        <taxon>Panaeolus</taxon>
    </lineage>
</organism>
<feature type="compositionally biased region" description="Polar residues" evidence="4">
    <location>
        <begin position="293"/>
        <end position="314"/>
    </location>
</feature>
<evidence type="ECO:0000256" key="3">
    <source>
        <dbReference type="PROSITE-ProRule" id="PRU00339"/>
    </source>
</evidence>